<proteinExistence type="predicted"/>
<keyword evidence="2" id="KW-1185">Reference proteome</keyword>
<accession>A0ABV2LTT8</accession>
<protein>
    <submittedName>
        <fullName evidence="1">Uncharacterized protein</fullName>
    </submittedName>
</protein>
<organism evidence="1 2">
    <name type="scientific">Moheibacter stercoris</name>
    <dbReference type="NCBI Taxonomy" id="1628251"/>
    <lineage>
        <taxon>Bacteria</taxon>
        <taxon>Pseudomonadati</taxon>
        <taxon>Bacteroidota</taxon>
        <taxon>Flavobacteriia</taxon>
        <taxon>Flavobacteriales</taxon>
        <taxon>Weeksellaceae</taxon>
        <taxon>Moheibacter</taxon>
    </lineage>
</organism>
<sequence length="33" mass="3533">MTYLFSALFADPSSGSHATPTAAFHGNYIIDKT</sequence>
<gene>
    <name evidence="1" type="ORF">ABID46_001562</name>
</gene>
<reference evidence="1 2" key="1">
    <citation type="submission" date="2024-06" db="EMBL/GenBank/DDBJ databases">
        <title>Genomic Encyclopedia of Type Strains, Phase IV (KMG-IV): sequencing the most valuable type-strain genomes for metagenomic binning, comparative biology and taxonomic classification.</title>
        <authorList>
            <person name="Goeker M."/>
        </authorList>
    </citation>
    <scope>NUCLEOTIDE SEQUENCE [LARGE SCALE GENOMIC DNA]</scope>
    <source>
        <strain evidence="1 2">DSM 29388</strain>
    </source>
</reference>
<dbReference type="Proteomes" id="UP001549146">
    <property type="component" value="Unassembled WGS sequence"/>
</dbReference>
<evidence type="ECO:0000313" key="1">
    <source>
        <dbReference type="EMBL" id="MET3731980.1"/>
    </source>
</evidence>
<evidence type="ECO:0000313" key="2">
    <source>
        <dbReference type="Proteomes" id="UP001549146"/>
    </source>
</evidence>
<comment type="caution">
    <text evidence="1">The sequence shown here is derived from an EMBL/GenBank/DDBJ whole genome shotgun (WGS) entry which is preliminary data.</text>
</comment>
<dbReference type="EMBL" id="JBEPMO010000007">
    <property type="protein sequence ID" value="MET3731980.1"/>
    <property type="molecule type" value="Genomic_DNA"/>
</dbReference>
<name>A0ABV2LTT8_9FLAO</name>